<evidence type="ECO:0000313" key="3">
    <source>
        <dbReference type="Proteomes" id="UP000019373"/>
    </source>
</evidence>
<dbReference type="PANTHER" id="PTHR11733:SF167">
    <property type="entry name" value="FI17812P1-RELATED"/>
    <property type="match status" value="1"/>
</dbReference>
<dbReference type="PANTHER" id="PTHR11733">
    <property type="entry name" value="ZINC METALLOPROTEASE FAMILY M13 NEPRILYSIN-RELATED"/>
    <property type="match status" value="1"/>
</dbReference>
<protein>
    <recommendedName>
        <fullName evidence="4">Peptidase M13 N-terminal domain-containing protein</fullName>
    </recommendedName>
</protein>
<organism evidence="2 3">
    <name type="scientific">Endocarpon pusillum (strain Z07020 / HMAS-L-300199)</name>
    <name type="common">Lichen-forming fungus</name>
    <dbReference type="NCBI Taxonomy" id="1263415"/>
    <lineage>
        <taxon>Eukaryota</taxon>
        <taxon>Fungi</taxon>
        <taxon>Dikarya</taxon>
        <taxon>Ascomycota</taxon>
        <taxon>Pezizomycotina</taxon>
        <taxon>Eurotiomycetes</taxon>
        <taxon>Chaetothyriomycetidae</taxon>
        <taxon>Verrucariales</taxon>
        <taxon>Verrucariaceae</taxon>
        <taxon>Endocarpon</taxon>
    </lineage>
</organism>
<dbReference type="GeneID" id="19242407"/>
<gene>
    <name evidence="2" type="ORF">EPUS_07525</name>
</gene>
<evidence type="ECO:0000256" key="1">
    <source>
        <dbReference type="ARBA" id="ARBA00007357"/>
    </source>
</evidence>
<dbReference type="PRINTS" id="PR00786">
    <property type="entry name" value="NEPRILYSIN"/>
</dbReference>
<evidence type="ECO:0008006" key="4">
    <source>
        <dbReference type="Google" id="ProtNLM"/>
    </source>
</evidence>
<dbReference type="PROSITE" id="PS51885">
    <property type="entry name" value="NEPRILYSIN"/>
    <property type="match status" value="1"/>
</dbReference>
<dbReference type="InterPro" id="IPR018497">
    <property type="entry name" value="Peptidase_M13_C"/>
</dbReference>
<dbReference type="OrthoDB" id="6475849at2759"/>
<accession>U1GNT2</accession>
<dbReference type="SUPFAM" id="SSF55486">
    <property type="entry name" value="Metalloproteases ('zincins'), catalytic domain"/>
    <property type="match status" value="1"/>
</dbReference>
<dbReference type="Proteomes" id="UP000019373">
    <property type="component" value="Unassembled WGS sequence"/>
</dbReference>
<name>U1GNT2_ENDPU</name>
<proteinExistence type="inferred from homology"/>
<evidence type="ECO:0000313" key="2">
    <source>
        <dbReference type="EMBL" id="ERF73591.1"/>
    </source>
</evidence>
<dbReference type="GO" id="GO:0004222">
    <property type="term" value="F:metalloendopeptidase activity"/>
    <property type="evidence" value="ECO:0007669"/>
    <property type="project" value="InterPro"/>
</dbReference>
<keyword evidence="3" id="KW-1185">Reference proteome</keyword>
<reference evidence="3" key="1">
    <citation type="journal article" date="2014" name="BMC Genomics">
        <title>Genome characteristics reveal the impact of lichenization on lichen-forming fungus Endocarpon pusillum Hedwig (Verrucariales, Ascomycota).</title>
        <authorList>
            <person name="Wang Y.-Y."/>
            <person name="Liu B."/>
            <person name="Zhang X.-Y."/>
            <person name="Zhou Q.-M."/>
            <person name="Zhang T."/>
            <person name="Li H."/>
            <person name="Yu Y.-F."/>
            <person name="Zhang X.-L."/>
            <person name="Hao X.-Y."/>
            <person name="Wang M."/>
            <person name="Wang L."/>
            <person name="Wei J.-C."/>
        </authorList>
    </citation>
    <scope>NUCLEOTIDE SEQUENCE [LARGE SCALE GENOMIC DNA]</scope>
    <source>
        <strain evidence="3">Z07020 / HMAS-L-300199</strain>
    </source>
</reference>
<dbReference type="InterPro" id="IPR042089">
    <property type="entry name" value="Peptidase_M13_dom_2"/>
</dbReference>
<dbReference type="Gene3D" id="1.10.1380.10">
    <property type="entry name" value="Neutral endopeptidase , domain2"/>
    <property type="match status" value="1"/>
</dbReference>
<dbReference type="eggNOG" id="KOG3624">
    <property type="taxonomic scope" value="Eukaryota"/>
</dbReference>
<sequence length="127" mass="14848">MNHQYLFQLENTEWMSNNVRDRAIKKVHAIDQKIGYPTSNPNVLDPEALRKYYDAVVISNTTFFENKVQVAHFETRQAWNKLGKPTRRDEWDMTVRTVDAYYNPAGNEIVFPAGIMQAPVFYDPSVY</sequence>
<dbReference type="InterPro" id="IPR000718">
    <property type="entry name" value="Peptidase_M13"/>
</dbReference>
<dbReference type="InterPro" id="IPR024079">
    <property type="entry name" value="MetalloPept_cat_dom_sf"/>
</dbReference>
<dbReference type="AlphaFoldDB" id="U1GNT2"/>
<dbReference type="Gene3D" id="3.40.390.10">
    <property type="entry name" value="Collagenase (Catalytic Domain)"/>
    <property type="match status" value="1"/>
</dbReference>
<dbReference type="GO" id="GO:0005886">
    <property type="term" value="C:plasma membrane"/>
    <property type="evidence" value="ECO:0007669"/>
    <property type="project" value="TreeGrafter"/>
</dbReference>
<comment type="similarity">
    <text evidence="1">Belongs to the peptidase M13 family.</text>
</comment>
<dbReference type="HOGENOM" id="CLU_1970554_0_0_1"/>
<dbReference type="GO" id="GO:0016485">
    <property type="term" value="P:protein processing"/>
    <property type="evidence" value="ECO:0007669"/>
    <property type="project" value="TreeGrafter"/>
</dbReference>
<dbReference type="RefSeq" id="XP_007800793.1">
    <property type="nucleotide sequence ID" value="XM_007802602.1"/>
</dbReference>
<dbReference type="EMBL" id="KE720942">
    <property type="protein sequence ID" value="ERF73591.1"/>
    <property type="molecule type" value="Genomic_DNA"/>
</dbReference>